<dbReference type="CDD" id="cd02440">
    <property type="entry name" value="AdoMet_MTases"/>
    <property type="match status" value="1"/>
</dbReference>
<dbReference type="Proteomes" id="UP000031829">
    <property type="component" value="Chromosome"/>
</dbReference>
<accession>A0A0B6ALP2</accession>
<name>A0A0B6ALP2_PRIM2</name>
<dbReference type="SUPFAM" id="SSF53335">
    <property type="entry name" value="S-adenosyl-L-methionine-dependent methyltransferases"/>
    <property type="match status" value="1"/>
</dbReference>
<dbReference type="HOGENOM" id="CLU_1222762_0_0_9"/>
<dbReference type="GeneID" id="93642279"/>
<evidence type="ECO:0000313" key="6">
    <source>
        <dbReference type="Proteomes" id="UP000031829"/>
    </source>
</evidence>
<organism evidence="5 6">
    <name type="scientific">Priestia megaterium (strain ATCC 14581 / DSM 32 / CCUG 1817 / JCM 2506 / NBRC 15308 / NCIMB 9376 / NCTC 10342 / NRRL B-14308 / VKM B-512 / Ford 19)</name>
    <name type="common">Bacillus megaterium</name>
    <dbReference type="NCBI Taxonomy" id="1348623"/>
    <lineage>
        <taxon>Bacteria</taxon>
        <taxon>Bacillati</taxon>
        <taxon>Bacillota</taxon>
        <taxon>Bacilli</taxon>
        <taxon>Bacillales</taxon>
        <taxon>Bacillaceae</taxon>
        <taxon>Priestia</taxon>
    </lineage>
</organism>
<dbReference type="AlphaFoldDB" id="A0A0B6ALP2"/>
<dbReference type="InterPro" id="IPR013216">
    <property type="entry name" value="Methyltransf_11"/>
</dbReference>
<dbReference type="Pfam" id="PF08241">
    <property type="entry name" value="Methyltransf_11"/>
    <property type="match status" value="1"/>
</dbReference>
<dbReference type="InterPro" id="IPR029063">
    <property type="entry name" value="SAM-dependent_MTases_sf"/>
</dbReference>
<dbReference type="Gene3D" id="3.40.50.150">
    <property type="entry name" value="Vaccinia Virus protein VP39"/>
    <property type="match status" value="1"/>
</dbReference>
<dbReference type="GO" id="GO:0032259">
    <property type="term" value="P:methylation"/>
    <property type="evidence" value="ECO:0007669"/>
    <property type="project" value="UniProtKB-KW"/>
</dbReference>
<protein>
    <submittedName>
        <fullName evidence="5">Methyltransferase</fullName>
    </submittedName>
</protein>
<evidence type="ECO:0000256" key="1">
    <source>
        <dbReference type="ARBA" id="ARBA00008361"/>
    </source>
</evidence>
<evidence type="ECO:0000256" key="2">
    <source>
        <dbReference type="ARBA" id="ARBA00022603"/>
    </source>
</evidence>
<evidence type="ECO:0000313" key="5">
    <source>
        <dbReference type="EMBL" id="AJI21962.1"/>
    </source>
</evidence>
<dbReference type="GO" id="GO:0008757">
    <property type="term" value="F:S-adenosylmethionine-dependent methyltransferase activity"/>
    <property type="evidence" value="ECO:0007669"/>
    <property type="project" value="InterPro"/>
</dbReference>
<dbReference type="PANTHER" id="PTHR44942">
    <property type="entry name" value="METHYLTRANSF_11 DOMAIN-CONTAINING PROTEIN"/>
    <property type="match status" value="1"/>
</dbReference>
<comment type="similarity">
    <text evidence="1">Belongs to the methyltransferase superfamily.</text>
</comment>
<dbReference type="InterPro" id="IPR051052">
    <property type="entry name" value="Diverse_substrate_MTase"/>
</dbReference>
<sequence>MTTFNWHDQAQGEWNQKVSFWNSRSEEMWKNGSRKTVIPFIQKHLKKGALLADVGCGDGFGTSLLAASGYKAIGLDLSEEMIQKASQLHKSENLSFAQADIMKLPLSSESVEGVMVINALEWTEHPRLALKELHRVVKTGGYACVGILGPTAQPRTNSFQRLYGEDVICNTMMPWEFEQLAKENGWEVIDGEGVYKRNVTDKLIGQLPNELKQALTFLWLFMLKKQ</sequence>
<keyword evidence="3 5" id="KW-0808">Transferase</keyword>
<dbReference type="RefSeq" id="WP_034652769.1">
    <property type="nucleotide sequence ID" value="NZ_BCVB01000005.1"/>
</dbReference>
<evidence type="ECO:0000259" key="4">
    <source>
        <dbReference type="Pfam" id="PF08241"/>
    </source>
</evidence>
<reference evidence="5 6" key="1">
    <citation type="journal article" date="2015" name="Genome Announc.">
        <title>Complete genome sequences for 35 biothreat assay-relevant bacillus species.</title>
        <authorList>
            <person name="Johnson S.L."/>
            <person name="Daligault H.E."/>
            <person name="Davenport K.W."/>
            <person name="Jaissle J."/>
            <person name="Frey K.G."/>
            <person name="Ladner J.T."/>
            <person name="Broomall S.M."/>
            <person name="Bishop-Lilly K.A."/>
            <person name="Bruce D.C."/>
            <person name="Gibbons H.S."/>
            <person name="Coyne S.R."/>
            <person name="Lo C.C."/>
            <person name="Meincke L."/>
            <person name="Munk A.C."/>
            <person name="Koroleva G.I."/>
            <person name="Rosenzweig C.N."/>
            <person name="Palacios G.F."/>
            <person name="Redden C.L."/>
            <person name="Minogue T.D."/>
            <person name="Chain P.S."/>
        </authorList>
    </citation>
    <scope>NUCLEOTIDE SEQUENCE [LARGE SCALE GENOMIC DNA]</scope>
    <source>
        <strain evidence="6">ATCC 14581 / DSM 32 / JCM 2506 / NBRC 15308 / NCIMB 9376 / NCTC 10342 / NRRL B-14308 / VKM B-512</strain>
    </source>
</reference>
<dbReference type="PANTHER" id="PTHR44942:SF4">
    <property type="entry name" value="METHYLTRANSFERASE TYPE 11 DOMAIN-CONTAINING PROTEIN"/>
    <property type="match status" value="1"/>
</dbReference>
<dbReference type="KEGG" id="bmeg:BG04_4267"/>
<keyword evidence="2 5" id="KW-0489">Methyltransferase</keyword>
<proteinExistence type="inferred from homology"/>
<evidence type="ECO:0000256" key="3">
    <source>
        <dbReference type="ARBA" id="ARBA00022679"/>
    </source>
</evidence>
<feature type="domain" description="Methyltransferase type 11" evidence="4">
    <location>
        <begin position="53"/>
        <end position="144"/>
    </location>
</feature>
<dbReference type="EMBL" id="CP009920">
    <property type="protein sequence ID" value="AJI21962.1"/>
    <property type="molecule type" value="Genomic_DNA"/>
</dbReference>
<gene>
    <name evidence="5" type="ORF">BG04_4267</name>
</gene>